<protein>
    <recommendedName>
        <fullName evidence="2">Cell division protein ZapA</fullName>
    </recommendedName>
    <alternativeName>
        <fullName evidence="9">Z ring-associated protein ZapA</fullName>
    </alternativeName>
</protein>
<evidence type="ECO:0000313" key="10">
    <source>
        <dbReference type="EMBL" id="MBD3870845.1"/>
    </source>
</evidence>
<comment type="caution">
    <text evidence="10">The sequence shown here is derived from an EMBL/GenBank/DDBJ whole genome shotgun (WGS) entry which is preliminary data.</text>
</comment>
<dbReference type="Gene3D" id="6.10.250.790">
    <property type="match status" value="1"/>
</dbReference>
<dbReference type="GO" id="GO:0032153">
    <property type="term" value="C:cell division site"/>
    <property type="evidence" value="ECO:0007669"/>
    <property type="project" value="TreeGrafter"/>
</dbReference>
<comment type="function">
    <text evidence="7">Activator of cell division through the inhibition of FtsZ GTPase activity, therefore promoting FtsZ assembly into bundles of protofilaments necessary for the formation of the division Z ring. It is recruited early at mid-cell but it is not essential for cell division.</text>
</comment>
<dbReference type="Proteomes" id="UP000598633">
    <property type="component" value="Unassembled WGS sequence"/>
</dbReference>
<reference evidence="10 11" key="1">
    <citation type="submission" date="2020-08" db="EMBL/GenBank/DDBJ databases">
        <title>Acidobacteriota in marine sediments use diverse sulfur dissimilation pathways.</title>
        <authorList>
            <person name="Wasmund K."/>
        </authorList>
    </citation>
    <scope>NUCLEOTIDE SEQUENCE [LARGE SCALE GENOMIC DNA]</scope>
    <source>
        <strain evidence="10">MAG AM3-A</strain>
    </source>
</reference>
<evidence type="ECO:0000256" key="7">
    <source>
        <dbReference type="ARBA" id="ARBA00024910"/>
    </source>
</evidence>
<evidence type="ECO:0000256" key="1">
    <source>
        <dbReference type="ARBA" id="ARBA00004496"/>
    </source>
</evidence>
<dbReference type="GO" id="GO:0000917">
    <property type="term" value="P:division septum assembly"/>
    <property type="evidence" value="ECO:0007669"/>
    <property type="project" value="UniProtKB-KW"/>
</dbReference>
<dbReference type="PANTHER" id="PTHR34981">
    <property type="entry name" value="CELL DIVISION PROTEIN ZAPA"/>
    <property type="match status" value="1"/>
</dbReference>
<dbReference type="InterPro" id="IPR053712">
    <property type="entry name" value="Bac_CellDiv_Activator"/>
</dbReference>
<comment type="subunit">
    <text evidence="8">Homodimer. Interacts with FtsZ.</text>
</comment>
<accession>A0A8J7C3H5</accession>
<evidence type="ECO:0000256" key="8">
    <source>
        <dbReference type="ARBA" id="ARBA00026068"/>
    </source>
</evidence>
<evidence type="ECO:0000256" key="6">
    <source>
        <dbReference type="ARBA" id="ARBA00023306"/>
    </source>
</evidence>
<keyword evidence="3" id="KW-0963">Cytoplasm</keyword>
<name>A0A8J7C3H5_9BACT</name>
<dbReference type="InterPro" id="IPR007838">
    <property type="entry name" value="Cell_div_ZapA-like"/>
</dbReference>
<dbReference type="GO" id="GO:0030428">
    <property type="term" value="C:cell septum"/>
    <property type="evidence" value="ECO:0007669"/>
    <property type="project" value="TreeGrafter"/>
</dbReference>
<keyword evidence="6" id="KW-0131">Cell cycle</keyword>
<keyword evidence="5" id="KW-0717">Septation</keyword>
<evidence type="ECO:0000256" key="2">
    <source>
        <dbReference type="ARBA" id="ARBA00015195"/>
    </source>
</evidence>
<gene>
    <name evidence="10" type="ORF">IFJ97_05735</name>
</gene>
<sequence length="103" mass="11619">MATVRATVEIFGQRLGLRADGDEARVEEIARFVDFRMREVADRSSSVDTVKIAVLTALNIADELFQERESDQDTRQKRLEKQAKRLVTTIEEAINPGKPGKES</sequence>
<dbReference type="PANTHER" id="PTHR34981:SF1">
    <property type="entry name" value="CELL DIVISION PROTEIN ZAPA"/>
    <property type="match status" value="1"/>
</dbReference>
<dbReference type="InterPro" id="IPR036192">
    <property type="entry name" value="Cell_div_ZapA-like_sf"/>
</dbReference>
<evidence type="ECO:0000256" key="5">
    <source>
        <dbReference type="ARBA" id="ARBA00023210"/>
    </source>
</evidence>
<evidence type="ECO:0000256" key="4">
    <source>
        <dbReference type="ARBA" id="ARBA00022618"/>
    </source>
</evidence>
<dbReference type="GO" id="GO:0043093">
    <property type="term" value="P:FtsZ-dependent cytokinesis"/>
    <property type="evidence" value="ECO:0007669"/>
    <property type="project" value="TreeGrafter"/>
</dbReference>
<dbReference type="SUPFAM" id="SSF102829">
    <property type="entry name" value="Cell division protein ZapA-like"/>
    <property type="match status" value="1"/>
</dbReference>
<dbReference type="GO" id="GO:0000921">
    <property type="term" value="P:septin ring assembly"/>
    <property type="evidence" value="ECO:0007669"/>
    <property type="project" value="TreeGrafter"/>
</dbReference>
<dbReference type="AlphaFoldDB" id="A0A8J7C3H5"/>
<dbReference type="GO" id="GO:0005829">
    <property type="term" value="C:cytosol"/>
    <property type="evidence" value="ECO:0007669"/>
    <property type="project" value="TreeGrafter"/>
</dbReference>
<keyword evidence="4 10" id="KW-0132">Cell division</keyword>
<dbReference type="EMBL" id="JACXWA010000096">
    <property type="protein sequence ID" value="MBD3870845.1"/>
    <property type="molecule type" value="Genomic_DNA"/>
</dbReference>
<evidence type="ECO:0000256" key="9">
    <source>
        <dbReference type="ARBA" id="ARBA00033158"/>
    </source>
</evidence>
<evidence type="ECO:0000313" key="11">
    <source>
        <dbReference type="Proteomes" id="UP000598633"/>
    </source>
</evidence>
<comment type="subcellular location">
    <subcellularLocation>
        <location evidence="1">Cytoplasm</location>
    </subcellularLocation>
</comment>
<proteinExistence type="predicted"/>
<organism evidence="10 11">
    <name type="scientific">Candidatus Sulfomarinibacter kjeldsenii</name>
    <dbReference type="NCBI Taxonomy" id="2885994"/>
    <lineage>
        <taxon>Bacteria</taxon>
        <taxon>Pseudomonadati</taxon>
        <taxon>Acidobacteriota</taxon>
        <taxon>Thermoanaerobaculia</taxon>
        <taxon>Thermoanaerobaculales</taxon>
        <taxon>Candidatus Sulfomarinibacteraceae</taxon>
        <taxon>Candidatus Sulfomarinibacter</taxon>
    </lineage>
</organism>
<dbReference type="Pfam" id="PF05164">
    <property type="entry name" value="ZapA"/>
    <property type="match status" value="1"/>
</dbReference>
<evidence type="ECO:0000256" key="3">
    <source>
        <dbReference type="ARBA" id="ARBA00022490"/>
    </source>
</evidence>